<dbReference type="AlphaFoldDB" id="A0AAW2IE60"/>
<dbReference type="EMBL" id="JARGDH010000001">
    <property type="protein sequence ID" value="KAL0280161.1"/>
    <property type="molecule type" value="Genomic_DNA"/>
</dbReference>
<evidence type="ECO:0000313" key="2">
    <source>
        <dbReference type="EMBL" id="KAL0280161.1"/>
    </source>
</evidence>
<name>A0AAW2IE60_9NEOP</name>
<feature type="compositionally biased region" description="Acidic residues" evidence="1">
    <location>
        <begin position="1"/>
        <end position="18"/>
    </location>
</feature>
<evidence type="ECO:0000256" key="1">
    <source>
        <dbReference type="SAM" id="MobiDB-lite"/>
    </source>
</evidence>
<feature type="region of interest" description="Disordered" evidence="1">
    <location>
        <begin position="1"/>
        <end position="59"/>
    </location>
</feature>
<gene>
    <name evidence="2" type="ORF">PYX00_001536</name>
</gene>
<accession>A0AAW2IE60</accession>
<organism evidence="2">
    <name type="scientific">Menopon gallinae</name>
    <name type="common">poultry shaft louse</name>
    <dbReference type="NCBI Taxonomy" id="328185"/>
    <lineage>
        <taxon>Eukaryota</taxon>
        <taxon>Metazoa</taxon>
        <taxon>Ecdysozoa</taxon>
        <taxon>Arthropoda</taxon>
        <taxon>Hexapoda</taxon>
        <taxon>Insecta</taxon>
        <taxon>Pterygota</taxon>
        <taxon>Neoptera</taxon>
        <taxon>Paraneoptera</taxon>
        <taxon>Psocodea</taxon>
        <taxon>Troctomorpha</taxon>
        <taxon>Phthiraptera</taxon>
        <taxon>Amblycera</taxon>
        <taxon>Menoponidae</taxon>
        <taxon>Menopon</taxon>
    </lineage>
</organism>
<protein>
    <submittedName>
        <fullName evidence="2">Uncharacterized protein</fullName>
    </submittedName>
</protein>
<proteinExistence type="predicted"/>
<feature type="compositionally biased region" description="Basic and acidic residues" evidence="1">
    <location>
        <begin position="19"/>
        <end position="55"/>
    </location>
</feature>
<dbReference type="Pfam" id="PF14924">
    <property type="entry name" value="MAP10_N"/>
    <property type="match status" value="1"/>
</dbReference>
<comment type="caution">
    <text evidence="2">The sequence shown here is derived from an EMBL/GenBank/DDBJ whole genome shotgun (WGS) entry which is preliminary data.</text>
</comment>
<reference evidence="2" key="1">
    <citation type="journal article" date="2024" name="Gigascience">
        <title>Chromosome-level genome of the poultry shaft louse Menopon gallinae provides insight into the host-switching and adaptive evolution of parasitic lice.</title>
        <authorList>
            <person name="Xu Y."/>
            <person name="Ma L."/>
            <person name="Liu S."/>
            <person name="Liang Y."/>
            <person name="Liu Q."/>
            <person name="He Z."/>
            <person name="Tian L."/>
            <person name="Duan Y."/>
            <person name="Cai W."/>
            <person name="Li H."/>
            <person name="Song F."/>
        </authorList>
    </citation>
    <scope>NUCLEOTIDE SEQUENCE</scope>
    <source>
        <strain evidence="2">Cailab_2023a</strain>
    </source>
</reference>
<sequence>MSEREGEGDDDVNDEEPGEEPRRGAEKEREQEREKKEGAAKKEESPPKSAEKSEEASESESFVAKKQRLFLVEFLIDTVTIDPTEFCEEVMEGQTCVTLRFLDFPPMNICEKDFDPNKEYGVDKVRFNAGKSLMFAFAEKQCESPPPIMAELTVSKACPEGSHAEKVDLGRIRICMADLFTQVYDVAKFAPDKLPFSKSIKDCFMLIGRGKRTTGEVGVYVRLTCLGQNVVTEFQCGSNMKQDPVLFKNREGKKIYQFTGTDKEGQDGEAESTYRQGCGCMAPAPPQKYPGGQGDAGQMSRCKRTPPASGKGGRPGYGAPEKGYPGQGGFKSSDKYRPQFPESELAKAGLAVDRVDTHADQNCFVLRVGDKGQIPDRGKIILEFRTPKQKILPKVLPPYHEDIAIQTDTPKKAKGKKKKK</sequence>
<feature type="region of interest" description="Disordered" evidence="1">
    <location>
        <begin position="289"/>
        <end position="330"/>
    </location>
</feature>